<organism evidence="1">
    <name type="scientific">Anguilla anguilla</name>
    <name type="common">European freshwater eel</name>
    <name type="synonym">Muraena anguilla</name>
    <dbReference type="NCBI Taxonomy" id="7936"/>
    <lineage>
        <taxon>Eukaryota</taxon>
        <taxon>Metazoa</taxon>
        <taxon>Chordata</taxon>
        <taxon>Craniata</taxon>
        <taxon>Vertebrata</taxon>
        <taxon>Euteleostomi</taxon>
        <taxon>Actinopterygii</taxon>
        <taxon>Neopterygii</taxon>
        <taxon>Teleostei</taxon>
        <taxon>Anguilliformes</taxon>
        <taxon>Anguillidae</taxon>
        <taxon>Anguilla</taxon>
    </lineage>
</organism>
<accession>A0A0E9T5B6</accession>
<reference evidence="1" key="2">
    <citation type="journal article" date="2015" name="Fish Shellfish Immunol.">
        <title>Early steps in the European eel (Anguilla anguilla)-Vibrio vulnificus interaction in the gills: Role of the RtxA13 toxin.</title>
        <authorList>
            <person name="Callol A."/>
            <person name="Pajuelo D."/>
            <person name="Ebbesson L."/>
            <person name="Teles M."/>
            <person name="MacKenzie S."/>
            <person name="Amaro C."/>
        </authorList>
    </citation>
    <scope>NUCLEOTIDE SEQUENCE</scope>
</reference>
<proteinExistence type="predicted"/>
<evidence type="ECO:0000313" key="1">
    <source>
        <dbReference type="EMBL" id="JAH48799.1"/>
    </source>
</evidence>
<reference evidence="1" key="1">
    <citation type="submission" date="2014-11" db="EMBL/GenBank/DDBJ databases">
        <authorList>
            <person name="Amaro Gonzalez C."/>
        </authorList>
    </citation>
    <scope>NUCLEOTIDE SEQUENCE</scope>
</reference>
<sequence>MELNKKANVHSIIYLHRYVVDS</sequence>
<name>A0A0E9T5B6_ANGAN</name>
<dbReference type="EMBL" id="GBXM01059778">
    <property type="protein sequence ID" value="JAH48799.1"/>
    <property type="molecule type" value="Transcribed_RNA"/>
</dbReference>
<dbReference type="AlphaFoldDB" id="A0A0E9T5B6"/>
<protein>
    <submittedName>
        <fullName evidence="1">Uncharacterized protein</fullName>
    </submittedName>
</protein>